<proteinExistence type="predicted"/>
<evidence type="ECO:0000313" key="2">
    <source>
        <dbReference type="EMBL" id="EJC84416.1"/>
    </source>
</evidence>
<dbReference type="EMBL" id="JH719393">
    <property type="protein sequence ID" value="EJC84416.1"/>
    <property type="molecule type" value="Genomic_DNA"/>
</dbReference>
<protein>
    <submittedName>
        <fullName evidence="1">Uncharacterized protein</fullName>
    </submittedName>
</protein>
<dbReference type="AlphaFoldDB" id="J0WF85"/>
<reference evidence="1" key="1">
    <citation type="submission" date="2012-02" db="EMBL/GenBank/DDBJ databases">
        <title>Improved High-Quality Draft Sequence of Rhizobium leguminosarum bv. trifolii WSM2297.</title>
        <authorList>
            <consortium name="US DOE Joint Genome Institute"/>
            <person name="Lucas S."/>
            <person name="Han J."/>
            <person name="Lapidus A."/>
            <person name="Cheng J.-F."/>
            <person name="Goodwin L."/>
            <person name="Pitluck S."/>
            <person name="Peters L."/>
            <person name="Ovchinnikova G."/>
            <person name="Zhang X."/>
            <person name="Detter J.C."/>
            <person name="Han C."/>
            <person name="Tapia R."/>
            <person name="Land M."/>
            <person name="Hauser L."/>
            <person name="Kyrpides N."/>
            <person name="Ivanova N."/>
            <person name="Pagani I."/>
            <person name="Brau L."/>
            <person name="Yates R."/>
            <person name="O'Hara G."/>
            <person name="Rui T."/>
            <person name="Howieson J."/>
            <person name="Reeve W."/>
            <person name="Woyke T."/>
        </authorList>
    </citation>
    <scope>NUCLEOTIDE SEQUENCE [LARGE SCALE GENOMIC DNA]</scope>
    <source>
        <strain evidence="1">WSM2297</strain>
    </source>
</reference>
<dbReference type="HOGENOM" id="CLU_193814_0_0_5"/>
<gene>
    <name evidence="1" type="ORF">Rleg4DRAFT_5782</name>
    <name evidence="2" type="ORF">Rleg4DRAFT_6240</name>
</gene>
<evidence type="ECO:0000313" key="1">
    <source>
        <dbReference type="EMBL" id="EJC83993.1"/>
    </source>
</evidence>
<name>J0WF85_RHILT</name>
<dbReference type="Proteomes" id="UP000005732">
    <property type="component" value="Unassembled WGS sequence"/>
</dbReference>
<sequence>MEDAGESYGVARGKTMKAPDFDKSDYFGAADLRVCQSVFDIVASEAGVEPTSEEGERIAAILVQLYRQGVKEPDSLRIMVEAARGINRPRAA</sequence>
<dbReference type="EMBL" id="JH719393">
    <property type="protein sequence ID" value="EJC83993.1"/>
    <property type="molecule type" value="Genomic_DNA"/>
</dbReference>
<accession>J0WF85</accession>
<organism evidence="1">
    <name type="scientific">Rhizobium leguminosarum bv. trifolii WSM2297</name>
    <dbReference type="NCBI Taxonomy" id="754762"/>
    <lineage>
        <taxon>Bacteria</taxon>
        <taxon>Pseudomonadati</taxon>
        <taxon>Pseudomonadota</taxon>
        <taxon>Alphaproteobacteria</taxon>
        <taxon>Hyphomicrobiales</taxon>
        <taxon>Rhizobiaceae</taxon>
        <taxon>Rhizobium/Agrobacterium group</taxon>
        <taxon>Rhizobium</taxon>
    </lineage>
</organism>